<dbReference type="EMBL" id="RCHS01002954">
    <property type="protein sequence ID" value="RMX44800.1"/>
    <property type="molecule type" value="Genomic_DNA"/>
</dbReference>
<sequence>MQGTKTVDALPRARHPQLLLLSYLLVPQLPLTLLLAQRLQAMPYFVVDSHSNILALEANSQYLDSGSTKYKTRKNVRTTGYGVTSLTTNSRTLKVGDNMAHCRAQPRATASSAFRVVLTSLSKSAFITSLTAGIRYTIIGQCRKLVMITEFPTDKPLELAHGIFQIEYHLLIHMDIVSIKRYHDFFV</sequence>
<reference evidence="1 2" key="1">
    <citation type="journal article" date="2018" name="Sci. Rep.">
        <title>Comparative analysis of the Pocillopora damicornis genome highlights role of immune system in coral evolution.</title>
        <authorList>
            <person name="Cunning R."/>
            <person name="Bay R.A."/>
            <person name="Gillette P."/>
            <person name="Baker A.C."/>
            <person name="Traylor-Knowles N."/>
        </authorList>
    </citation>
    <scope>NUCLEOTIDE SEQUENCE [LARGE SCALE GENOMIC DNA]</scope>
    <source>
        <strain evidence="1">RSMAS</strain>
        <tissue evidence="1">Whole animal</tissue>
    </source>
</reference>
<evidence type="ECO:0000313" key="1">
    <source>
        <dbReference type="EMBL" id="RMX44800.1"/>
    </source>
</evidence>
<organism evidence="1 2">
    <name type="scientific">Pocillopora damicornis</name>
    <name type="common">Cauliflower coral</name>
    <name type="synonym">Millepora damicornis</name>
    <dbReference type="NCBI Taxonomy" id="46731"/>
    <lineage>
        <taxon>Eukaryota</taxon>
        <taxon>Metazoa</taxon>
        <taxon>Cnidaria</taxon>
        <taxon>Anthozoa</taxon>
        <taxon>Hexacorallia</taxon>
        <taxon>Scleractinia</taxon>
        <taxon>Astrocoeniina</taxon>
        <taxon>Pocilloporidae</taxon>
        <taxon>Pocillopora</taxon>
    </lineage>
</organism>
<gene>
    <name evidence="1" type="ORF">pdam_00016345</name>
</gene>
<dbReference type="AlphaFoldDB" id="A0A3M6TTR6"/>
<name>A0A3M6TTR6_POCDA</name>
<dbReference type="Proteomes" id="UP000275408">
    <property type="component" value="Unassembled WGS sequence"/>
</dbReference>
<protein>
    <submittedName>
        <fullName evidence="1">Uncharacterized protein</fullName>
    </submittedName>
</protein>
<keyword evidence="2" id="KW-1185">Reference proteome</keyword>
<proteinExistence type="predicted"/>
<evidence type="ECO:0000313" key="2">
    <source>
        <dbReference type="Proteomes" id="UP000275408"/>
    </source>
</evidence>
<accession>A0A3M6TTR6</accession>
<comment type="caution">
    <text evidence="1">The sequence shown here is derived from an EMBL/GenBank/DDBJ whole genome shotgun (WGS) entry which is preliminary data.</text>
</comment>